<sequence>MAEGLVPRIIVLALGAGTLGFPDALCVLLDIAGRRSPLTDIAICIFAMAVVTAQALGAMLLARFVRKARAGGHAPPPRTDRFAQVTLVVSLVVAFLVSACLLVASGAGGLGLLHLVADVARKSPVIAALATGAAVLPGARPLLRVVREEDHSQSHGAAAASRSTGAGRFGNMTQVASFTGVAAVVGTMLLARFTRKARNAAGAGGRGAAPASAADTRRVDGKLTRLAPYLAVVAFGLLCCLVLTTDAPLESGPDGAKYP</sequence>
<dbReference type="AlphaFoldDB" id="A0A811SBC0"/>
<evidence type="ECO:0000256" key="1">
    <source>
        <dbReference type="SAM" id="Phobius"/>
    </source>
</evidence>
<keyword evidence="1" id="KW-0472">Membrane</keyword>
<feature type="transmembrane region" description="Helical" evidence="1">
    <location>
        <begin position="226"/>
        <end position="244"/>
    </location>
</feature>
<name>A0A811SBC0_9POAL</name>
<organism evidence="2 3">
    <name type="scientific">Miscanthus lutarioriparius</name>
    <dbReference type="NCBI Taxonomy" id="422564"/>
    <lineage>
        <taxon>Eukaryota</taxon>
        <taxon>Viridiplantae</taxon>
        <taxon>Streptophyta</taxon>
        <taxon>Embryophyta</taxon>
        <taxon>Tracheophyta</taxon>
        <taxon>Spermatophyta</taxon>
        <taxon>Magnoliopsida</taxon>
        <taxon>Liliopsida</taxon>
        <taxon>Poales</taxon>
        <taxon>Poaceae</taxon>
        <taxon>PACMAD clade</taxon>
        <taxon>Panicoideae</taxon>
        <taxon>Andropogonodae</taxon>
        <taxon>Andropogoneae</taxon>
        <taxon>Saccharinae</taxon>
        <taxon>Miscanthus</taxon>
    </lineage>
</organism>
<reference evidence="2" key="1">
    <citation type="submission" date="2020-10" db="EMBL/GenBank/DDBJ databases">
        <authorList>
            <person name="Han B."/>
            <person name="Lu T."/>
            <person name="Zhao Q."/>
            <person name="Huang X."/>
            <person name="Zhao Y."/>
        </authorList>
    </citation>
    <scope>NUCLEOTIDE SEQUENCE</scope>
</reference>
<accession>A0A811SBC0</accession>
<proteinExistence type="predicted"/>
<evidence type="ECO:0000313" key="3">
    <source>
        <dbReference type="Proteomes" id="UP000604825"/>
    </source>
</evidence>
<keyword evidence="3" id="KW-1185">Reference proteome</keyword>
<feature type="transmembrane region" description="Helical" evidence="1">
    <location>
        <begin position="6"/>
        <end position="29"/>
    </location>
</feature>
<comment type="caution">
    <text evidence="2">The sequence shown here is derived from an EMBL/GenBank/DDBJ whole genome shotgun (WGS) entry which is preliminary data.</text>
</comment>
<dbReference type="EMBL" id="CAJGYO010000019">
    <property type="protein sequence ID" value="CAD6339937.1"/>
    <property type="molecule type" value="Genomic_DNA"/>
</dbReference>
<evidence type="ECO:0000313" key="2">
    <source>
        <dbReference type="EMBL" id="CAD6339937.1"/>
    </source>
</evidence>
<keyword evidence="1" id="KW-1133">Transmembrane helix</keyword>
<keyword evidence="1" id="KW-0812">Transmembrane</keyword>
<feature type="transmembrane region" description="Helical" evidence="1">
    <location>
        <begin position="172"/>
        <end position="191"/>
    </location>
</feature>
<feature type="transmembrane region" description="Helical" evidence="1">
    <location>
        <begin position="85"/>
        <end position="113"/>
    </location>
</feature>
<protein>
    <submittedName>
        <fullName evidence="2">Uncharacterized protein</fullName>
    </submittedName>
</protein>
<dbReference type="Proteomes" id="UP000604825">
    <property type="component" value="Unassembled WGS sequence"/>
</dbReference>
<gene>
    <name evidence="2" type="ORF">NCGR_LOCUS64035</name>
</gene>
<feature type="transmembrane region" description="Helical" evidence="1">
    <location>
        <begin position="41"/>
        <end position="65"/>
    </location>
</feature>
<dbReference type="OrthoDB" id="653019at2759"/>